<sequence length="70" mass="8201">AACTYVSFARPTVLWSAPSQRPLAARARGRFIRGRRCRAVWFCSLRPSSALRCHLRFIFLMMRRKRVAIF</sequence>
<accession>A0A453KUT2</accession>
<dbReference type="Proteomes" id="UP000015105">
    <property type="component" value="Chromosome 5D"/>
</dbReference>
<proteinExistence type="predicted"/>
<reference evidence="2" key="2">
    <citation type="journal article" date="2017" name="Nat. Plants">
        <title>The Aegilops tauschii genome reveals multiple impacts of transposons.</title>
        <authorList>
            <person name="Zhao G."/>
            <person name="Zou C."/>
            <person name="Li K."/>
            <person name="Wang K."/>
            <person name="Li T."/>
            <person name="Gao L."/>
            <person name="Zhang X."/>
            <person name="Wang H."/>
            <person name="Yang Z."/>
            <person name="Liu X."/>
            <person name="Jiang W."/>
            <person name="Mao L."/>
            <person name="Kong X."/>
            <person name="Jiao Y."/>
            <person name="Jia J."/>
        </authorList>
    </citation>
    <scope>NUCLEOTIDE SEQUENCE [LARGE SCALE GENOMIC DNA]</scope>
    <source>
        <strain evidence="2">cv. AL8/78</strain>
    </source>
</reference>
<name>A0A453KUT2_AEGTS</name>
<reference evidence="1" key="3">
    <citation type="journal article" date="2017" name="Nature">
        <title>Genome sequence of the progenitor of the wheat D genome Aegilops tauschii.</title>
        <authorList>
            <person name="Luo M.C."/>
            <person name="Gu Y.Q."/>
            <person name="Puiu D."/>
            <person name="Wang H."/>
            <person name="Twardziok S.O."/>
            <person name="Deal K.R."/>
            <person name="Huo N."/>
            <person name="Zhu T."/>
            <person name="Wang L."/>
            <person name="Wang Y."/>
            <person name="McGuire P.E."/>
            <person name="Liu S."/>
            <person name="Long H."/>
            <person name="Ramasamy R.K."/>
            <person name="Rodriguez J.C."/>
            <person name="Van S.L."/>
            <person name="Yuan L."/>
            <person name="Wang Z."/>
            <person name="Xia Z."/>
            <person name="Xiao L."/>
            <person name="Anderson O.D."/>
            <person name="Ouyang S."/>
            <person name="Liang Y."/>
            <person name="Zimin A.V."/>
            <person name="Pertea G."/>
            <person name="Qi P."/>
            <person name="Bennetzen J.L."/>
            <person name="Dai X."/>
            <person name="Dawson M.W."/>
            <person name="Muller H.G."/>
            <person name="Kugler K."/>
            <person name="Rivarola-Duarte L."/>
            <person name="Spannagl M."/>
            <person name="Mayer K.F.X."/>
            <person name="Lu F.H."/>
            <person name="Bevan M.W."/>
            <person name="Leroy P."/>
            <person name="Li P."/>
            <person name="You F.M."/>
            <person name="Sun Q."/>
            <person name="Liu Z."/>
            <person name="Lyons E."/>
            <person name="Wicker T."/>
            <person name="Salzberg S.L."/>
            <person name="Devos K.M."/>
            <person name="Dvorak J."/>
        </authorList>
    </citation>
    <scope>NUCLEOTIDE SEQUENCE [LARGE SCALE GENOMIC DNA]</scope>
    <source>
        <strain evidence="1">cv. AL8/78</strain>
    </source>
</reference>
<keyword evidence="2" id="KW-1185">Reference proteome</keyword>
<organism evidence="1 2">
    <name type="scientific">Aegilops tauschii subsp. strangulata</name>
    <name type="common">Goatgrass</name>
    <dbReference type="NCBI Taxonomy" id="200361"/>
    <lineage>
        <taxon>Eukaryota</taxon>
        <taxon>Viridiplantae</taxon>
        <taxon>Streptophyta</taxon>
        <taxon>Embryophyta</taxon>
        <taxon>Tracheophyta</taxon>
        <taxon>Spermatophyta</taxon>
        <taxon>Magnoliopsida</taxon>
        <taxon>Liliopsida</taxon>
        <taxon>Poales</taxon>
        <taxon>Poaceae</taxon>
        <taxon>BOP clade</taxon>
        <taxon>Pooideae</taxon>
        <taxon>Triticodae</taxon>
        <taxon>Triticeae</taxon>
        <taxon>Triticinae</taxon>
        <taxon>Aegilops</taxon>
    </lineage>
</organism>
<reference evidence="1" key="4">
    <citation type="submission" date="2019-03" db="UniProtKB">
        <authorList>
            <consortium name="EnsemblPlants"/>
        </authorList>
    </citation>
    <scope>IDENTIFICATION</scope>
</reference>
<protein>
    <submittedName>
        <fullName evidence="1">Uncharacterized protein</fullName>
    </submittedName>
</protein>
<reference evidence="2" key="1">
    <citation type="journal article" date="2014" name="Science">
        <title>Ancient hybridizations among the ancestral genomes of bread wheat.</title>
        <authorList>
            <consortium name="International Wheat Genome Sequencing Consortium,"/>
            <person name="Marcussen T."/>
            <person name="Sandve S.R."/>
            <person name="Heier L."/>
            <person name="Spannagl M."/>
            <person name="Pfeifer M."/>
            <person name="Jakobsen K.S."/>
            <person name="Wulff B.B."/>
            <person name="Steuernagel B."/>
            <person name="Mayer K.F."/>
            <person name="Olsen O.A."/>
        </authorList>
    </citation>
    <scope>NUCLEOTIDE SEQUENCE [LARGE SCALE GENOMIC DNA]</scope>
    <source>
        <strain evidence="2">cv. AL8/78</strain>
    </source>
</reference>
<dbReference type="Gramene" id="AET5Gv20520600.12">
    <property type="protein sequence ID" value="AET5Gv20520600.12"/>
    <property type="gene ID" value="AET5Gv20520600"/>
</dbReference>
<evidence type="ECO:0000313" key="2">
    <source>
        <dbReference type="Proteomes" id="UP000015105"/>
    </source>
</evidence>
<evidence type="ECO:0000313" key="1">
    <source>
        <dbReference type="EnsemblPlants" id="AET5Gv20520600.12"/>
    </source>
</evidence>
<dbReference type="AlphaFoldDB" id="A0A453KUT2"/>
<reference evidence="1" key="5">
    <citation type="journal article" date="2021" name="G3 (Bethesda)">
        <title>Aegilops tauschii genome assembly Aet v5.0 features greater sequence contiguity and improved annotation.</title>
        <authorList>
            <person name="Wang L."/>
            <person name="Zhu T."/>
            <person name="Rodriguez J.C."/>
            <person name="Deal K.R."/>
            <person name="Dubcovsky J."/>
            <person name="McGuire P.E."/>
            <person name="Lux T."/>
            <person name="Spannagl M."/>
            <person name="Mayer K.F.X."/>
            <person name="Baldrich P."/>
            <person name="Meyers B.C."/>
            <person name="Huo N."/>
            <person name="Gu Y.Q."/>
            <person name="Zhou H."/>
            <person name="Devos K.M."/>
            <person name="Bennetzen J.L."/>
            <person name="Unver T."/>
            <person name="Budak H."/>
            <person name="Gulick P.J."/>
            <person name="Galiba G."/>
            <person name="Kalapos B."/>
            <person name="Nelson D.R."/>
            <person name="Li P."/>
            <person name="You F.M."/>
            <person name="Luo M.C."/>
            <person name="Dvorak J."/>
        </authorList>
    </citation>
    <scope>NUCLEOTIDE SEQUENCE [LARGE SCALE GENOMIC DNA]</scope>
    <source>
        <strain evidence="1">cv. AL8/78</strain>
    </source>
</reference>
<dbReference type="EnsemblPlants" id="AET5Gv20520600.12">
    <property type="protein sequence ID" value="AET5Gv20520600.12"/>
    <property type="gene ID" value="AET5Gv20520600"/>
</dbReference>